<name>D6SSS5_9BACT</name>
<dbReference type="PROSITE" id="PS50885">
    <property type="entry name" value="HAMP"/>
    <property type="match status" value="1"/>
</dbReference>
<dbReference type="InterPro" id="IPR003660">
    <property type="entry name" value="HAMP_dom"/>
</dbReference>
<dbReference type="Proteomes" id="UP000005496">
    <property type="component" value="Unassembled WGS sequence"/>
</dbReference>
<dbReference type="InterPro" id="IPR051310">
    <property type="entry name" value="MCP_chemotaxis"/>
</dbReference>
<proteinExistence type="inferred from homology"/>
<feature type="domain" description="Methyl-accepting transducer" evidence="8">
    <location>
        <begin position="396"/>
        <end position="611"/>
    </location>
</feature>
<dbReference type="AlphaFoldDB" id="D6SSS5"/>
<dbReference type="EMBL" id="ACJN02000003">
    <property type="protein sequence ID" value="EFI33741.1"/>
    <property type="molecule type" value="Genomic_DNA"/>
</dbReference>
<dbReference type="Pfam" id="PF12729">
    <property type="entry name" value="4HB_MCP_1"/>
    <property type="match status" value="1"/>
</dbReference>
<evidence type="ECO:0000256" key="6">
    <source>
        <dbReference type="SAM" id="MobiDB-lite"/>
    </source>
</evidence>
<comment type="similarity">
    <text evidence="3">Belongs to the methyl-accepting chemotaxis (MCP) protein family.</text>
</comment>
<keyword evidence="5" id="KW-0175">Coiled coil</keyword>
<evidence type="ECO:0000313" key="11">
    <source>
        <dbReference type="Proteomes" id="UP000005496"/>
    </source>
</evidence>
<dbReference type="eggNOG" id="COG0840">
    <property type="taxonomic scope" value="Bacteria"/>
</dbReference>
<evidence type="ECO:0000259" key="9">
    <source>
        <dbReference type="PROSITE" id="PS50885"/>
    </source>
</evidence>
<protein>
    <submittedName>
        <fullName evidence="10">Methyl-accepting chemotaxis sensory transducer</fullName>
    </submittedName>
</protein>
<feature type="region of interest" description="Disordered" evidence="6">
    <location>
        <begin position="635"/>
        <end position="692"/>
    </location>
</feature>
<evidence type="ECO:0000256" key="7">
    <source>
        <dbReference type="SAM" id="Phobius"/>
    </source>
</evidence>
<dbReference type="Pfam" id="PF13682">
    <property type="entry name" value="CZB"/>
    <property type="match status" value="1"/>
</dbReference>
<evidence type="ECO:0000313" key="10">
    <source>
        <dbReference type="EMBL" id="EFI33741.1"/>
    </source>
</evidence>
<dbReference type="CDD" id="cd06225">
    <property type="entry name" value="HAMP"/>
    <property type="match status" value="1"/>
</dbReference>
<dbReference type="GO" id="GO:0006935">
    <property type="term" value="P:chemotaxis"/>
    <property type="evidence" value="ECO:0007669"/>
    <property type="project" value="UniProtKB-KW"/>
</dbReference>
<dbReference type="InterPro" id="IPR004089">
    <property type="entry name" value="MCPsignal_dom"/>
</dbReference>
<dbReference type="RefSeq" id="WP_008871090.1">
    <property type="nucleotide sequence ID" value="NZ_ACJN02000003.1"/>
</dbReference>
<keyword evidence="11" id="KW-1185">Reference proteome</keyword>
<reference evidence="10" key="1">
    <citation type="submission" date="2010-05" db="EMBL/GenBank/DDBJ databases">
        <title>The draft genome of Desulfonatronospira thiodismutans ASO3-1.</title>
        <authorList>
            <consortium name="US DOE Joint Genome Institute (JGI-PGF)"/>
            <person name="Lucas S."/>
            <person name="Copeland A."/>
            <person name="Lapidus A."/>
            <person name="Cheng J.-F."/>
            <person name="Bruce D."/>
            <person name="Goodwin L."/>
            <person name="Pitluck S."/>
            <person name="Chertkov O."/>
            <person name="Brettin T."/>
            <person name="Detter J.C."/>
            <person name="Han C."/>
            <person name="Land M.L."/>
            <person name="Hauser L."/>
            <person name="Kyrpides N."/>
            <person name="Mikhailova N."/>
            <person name="Muyzer G."/>
            <person name="Woyke T."/>
        </authorList>
    </citation>
    <scope>NUCLEOTIDE SEQUENCE [LARGE SCALE GENOMIC DNA]</scope>
    <source>
        <strain evidence="10">ASO3-1</strain>
    </source>
</reference>
<evidence type="ECO:0000256" key="2">
    <source>
        <dbReference type="ARBA" id="ARBA00022500"/>
    </source>
</evidence>
<feature type="region of interest" description="Disordered" evidence="6">
    <location>
        <begin position="397"/>
        <end position="425"/>
    </location>
</feature>
<feature type="coiled-coil region" evidence="5">
    <location>
        <begin position="582"/>
        <end position="620"/>
    </location>
</feature>
<dbReference type="CDD" id="cd11386">
    <property type="entry name" value="MCP_signal"/>
    <property type="match status" value="1"/>
</dbReference>
<dbReference type="SUPFAM" id="SSF58104">
    <property type="entry name" value="Methyl-accepting chemotaxis protein (MCP) signaling domain"/>
    <property type="match status" value="1"/>
</dbReference>
<dbReference type="PANTHER" id="PTHR43531:SF11">
    <property type="entry name" value="METHYL-ACCEPTING CHEMOTAXIS PROTEIN 3"/>
    <property type="match status" value="1"/>
</dbReference>
<evidence type="ECO:0000256" key="3">
    <source>
        <dbReference type="ARBA" id="ARBA00029447"/>
    </source>
</evidence>
<evidence type="ECO:0000256" key="5">
    <source>
        <dbReference type="SAM" id="Coils"/>
    </source>
</evidence>
<dbReference type="InterPro" id="IPR025991">
    <property type="entry name" value="Chemoreceptor_zinc-bind_dom"/>
</dbReference>
<sequence>MKNLRLGVKLMGGFGLVALIVLVVGFFGWRGANNLGGHVEEIGQVRLPSIDSLRQVEKEFETFSVAFRTLLNPNISMDERQAQYENIQEARSAYQRALEVFEPLPQTEQEAAIWRDFDPQLQRWAEVNNEFLDMSRELDDIGILNTNQFVGRLQDFEGDHYALMDNIGRYLLTGVDFEGGEDATACAFGRWMADFRIDNPEITQLLRDITPYHNAFHASVEDIREEVQAGNEQAAIDIYADQMVPAAQQTFEYFEELIQIAEYADELYAEMNELAMVDSVERQNAVMDILDQVIYINENVSGEAVEAAENDAANAVTIALAGMGIGVVLAVALGTLLTKAITGPVAKGVAFSEQMAKGDMTKDLDVHQKDEIGMLADSMRRMQEKLKEVVQEVKTSADNVAAGSEEMSSSSEEMSQGATEQASNLEEVSSNMEQMGSNIQQNADNAAQTEKIALQAARDAEDGGQQVQDTVQAMRDIAEKISIIEEIARQTNLLALNAAIEAARAGEAGKGFAVVAAEVRKLAERSGQAANEISGLSASSVQVAEKAGEMLKKMVPDIQKTADLVQEISASSKEQTSGAEQINKAIQQLDQVVQQNASSSEELSSTAEELSSQAQQLQSIIGFFRVDEHGSGRQEALRTAKYTAQQGGAKQDVRKSRMQLGQNKEQQGGRSKKRLSLDMGAEDAEDQEFEKY</sequence>
<gene>
    <name evidence="10" type="ORF">Dthio_PD1080</name>
</gene>
<dbReference type="OrthoDB" id="5342522at2"/>
<dbReference type="SMART" id="SM00283">
    <property type="entry name" value="MA"/>
    <property type="match status" value="1"/>
</dbReference>
<feature type="compositionally biased region" description="Polar residues" evidence="6">
    <location>
        <begin position="659"/>
        <end position="669"/>
    </location>
</feature>
<feature type="compositionally biased region" description="Acidic residues" evidence="6">
    <location>
        <begin position="680"/>
        <end position="692"/>
    </location>
</feature>
<feature type="transmembrane region" description="Helical" evidence="7">
    <location>
        <begin position="7"/>
        <end position="29"/>
    </location>
</feature>
<keyword evidence="2" id="KW-0145">Chemotaxis</keyword>
<dbReference type="PROSITE" id="PS50111">
    <property type="entry name" value="CHEMOTAXIS_TRANSDUC_2"/>
    <property type="match status" value="1"/>
</dbReference>
<evidence type="ECO:0000256" key="1">
    <source>
        <dbReference type="ARBA" id="ARBA00004370"/>
    </source>
</evidence>
<evidence type="ECO:0000259" key="8">
    <source>
        <dbReference type="PROSITE" id="PS50111"/>
    </source>
</evidence>
<dbReference type="GO" id="GO:0004888">
    <property type="term" value="F:transmembrane signaling receptor activity"/>
    <property type="evidence" value="ECO:0007669"/>
    <property type="project" value="TreeGrafter"/>
</dbReference>
<comment type="subcellular location">
    <subcellularLocation>
        <location evidence="1">Membrane</location>
    </subcellularLocation>
</comment>
<dbReference type="PANTHER" id="PTHR43531">
    <property type="entry name" value="PROTEIN ICFG"/>
    <property type="match status" value="1"/>
</dbReference>
<dbReference type="InterPro" id="IPR024478">
    <property type="entry name" value="HlyB_4HB_MCP"/>
</dbReference>
<dbReference type="Pfam" id="PF00015">
    <property type="entry name" value="MCPsignal"/>
    <property type="match status" value="1"/>
</dbReference>
<organism evidence="10 11">
    <name type="scientific">Desulfonatronospira thiodismutans ASO3-1</name>
    <dbReference type="NCBI Taxonomy" id="555779"/>
    <lineage>
        <taxon>Bacteria</taxon>
        <taxon>Pseudomonadati</taxon>
        <taxon>Thermodesulfobacteriota</taxon>
        <taxon>Desulfovibrionia</taxon>
        <taxon>Desulfovibrionales</taxon>
        <taxon>Desulfonatronovibrionaceae</taxon>
        <taxon>Desulfonatronospira</taxon>
    </lineage>
</organism>
<dbReference type="Pfam" id="PF00672">
    <property type="entry name" value="HAMP"/>
    <property type="match status" value="1"/>
</dbReference>
<dbReference type="Gene3D" id="1.10.287.950">
    <property type="entry name" value="Methyl-accepting chemotaxis protein"/>
    <property type="match status" value="1"/>
</dbReference>
<dbReference type="SMART" id="SM00304">
    <property type="entry name" value="HAMP"/>
    <property type="match status" value="1"/>
</dbReference>
<accession>D6SSS5</accession>
<feature type="domain" description="HAMP" evidence="9">
    <location>
        <begin position="339"/>
        <end position="391"/>
    </location>
</feature>
<keyword evidence="7" id="KW-1133">Transmembrane helix</keyword>
<comment type="caution">
    <text evidence="10">The sequence shown here is derived from an EMBL/GenBank/DDBJ whole genome shotgun (WGS) entry which is preliminary data.</text>
</comment>
<feature type="compositionally biased region" description="Polar residues" evidence="6">
    <location>
        <begin position="416"/>
        <end position="425"/>
    </location>
</feature>
<keyword evidence="4" id="KW-0807">Transducer</keyword>
<dbReference type="Gene3D" id="1.20.120.30">
    <property type="entry name" value="Aspartate receptor, ligand-binding domain"/>
    <property type="match status" value="1"/>
</dbReference>
<dbReference type="GO" id="GO:0007165">
    <property type="term" value="P:signal transduction"/>
    <property type="evidence" value="ECO:0007669"/>
    <property type="project" value="UniProtKB-KW"/>
</dbReference>
<evidence type="ECO:0000256" key="4">
    <source>
        <dbReference type="PROSITE-ProRule" id="PRU00284"/>
    </source>
</evidence>
<keyword evidence="7" id="KW-0812">Transmembrane</keyword>
<dbReference type="GO" id="GO:0005886">
    <property type="term" value="C:plasma membrane"/>
    <property type="evidence" value="ECO:0007669"/>
    <property type="project" value="TreeGrafter"/>
</dbReference>
<keyword evidence="7" id="KW-0472">Membrane</keyword>
<dbReference type="FunFam" id="1.10.287.950:FF:000001">
    <property type="entry name" value="Methyl-accepting chemotaxis sensory transducer"/>
    <property type="match status" value="1"/>
</dbReference>
<feature type="compositionally biased region" description="Low complexity" evidence="6">
    <location>
        <begin position="404"/>
        <end position="415"/>
    </location>
</feature>